<feature type="signal peptide" evidence="1">
    <location>
        <begin position="1"/>
        <end position="19"/>
    </location>
</feature>
<accession>A0A6S6SVR1</accession>
<evidence type="ECO:0000313" key="2">
    <source>
        <dbReference type="EMBL" id="CAA6812629.1"/>
    </source>
</evidence>
<gene>
    <name evidence="2" type="ORF">HELGO_WM5589</name>
</gene>
<name>A0A6S6SVR1_9BACT</name>
<organism evidence="2">
    <name type="scientific">uncultured Sulfurovum sp</name>
    <dbReference type="NCBI Taxonomy" id="269237"/>
    <lineage>
        <taxon>Bacteria</taxon>
        <taxon>Pseudomonadati</taxon>
        <taxon>Campylobacterota</taxon>
        <taxon>Epsilonproteobacteria</taxon>
        <taxon>Campylobacterales</taxon>
        <taxon>Sulfurovaceae</taxon>
        <taxon>Sulfurovum</taxon>
        <taxon>environmental samples</taxon>
    </lineage>
</organism>
<protein>
    <recommendedName>
        <fullName evidence="3">Type IX secretion system membrane protein PorP/SprF</fullName>
    </recommendedName>
</protein>
<keyword evidence="1" id="KW-0732">Signal</keyword>
<reference evidence="2" key="1">
    <citation type="submission" date="2020-01" db="EMBL/GenBank/DDBJ databases">
        <authorList>
            <person name="Meier V. D."/>
            <person name="Meier V D."/>
        </authorList>
    </citation>
    <scope>NUCLEOTIDE SEQUENCE</scope>
    <source>
        <strain evidence="2">HLG_WM_MAG_06</strain>
    </source>
</reference>
<proteinExistence type="predicted"/>
<evidence type="ECO:0000256" key="1">
    <source>
        <dbReference type="SAM" id="SignalP"/>
    </source>
</evidence>
<dbReference type="AlphaFoldDB" id="A0A6S6SVR1"/>
<evidence type="ECO:0008006" key="3">
    <source>
        <dbReference type="Google" id="ProtNLM"/>
    </source>
</evidence>
<sequence>MLKKILLPLLLVTITQAQSPNSTLTQRGGNHNAVFLNPAKLSSLSKDEKLHATFTDISLVVDKQSYDFLKALDHISSSTNKNQEISELLNENIGNTISISANNFSSIYQTNNNISWSLGIANGLDAYFIPHSGFGSKGAMESSMEKYQMIVGTLAMQQENLHYGLNLKSIKKTKKNYNYSIRDMINNDSLKDYFNNEQSNSENTIALDTGIVYEVLDSKLNYKLNLAVLDIRNTLSENVGKIPTTTNIGTSLEPYSNTILEINYLDLFEKEINHELEDSLRINLSKSYFNDTLKINTGLLYNSLLYGFDYQYSLFSIALHSYKLKDYRGKKERKYEVNIALTW</sequence>
<dbReference type="EMBL" id="CACVAP010000068">
    <property type="protein sequence ID" value="CAA6812629.1"/>
    <property type="molecule type" value="Genomic_DNA"/>
</dbReference>
<feature type="chain" id="PRO_5028478835" description="Type IX secretion system membrane protein PorP/SprF" evidence="1">
    <location>
        <begin position="20"/>
        <end position="343"/>
    </location>
</feature>